<dbReference type="InterPro" id="IPR036736">
    <property type="entry name" value="ACP-like_sf"/>
</dbReference>
<dbReference type="Pfam" id="PF00550">
    <property type="entry name" value="PP-binding"/>
    <property type="match status" value="1"/>
</dbReference>
<dbReference type="InterPro" id="IPR020845">
    <property type="entry name" value="AMP-binding_CS"/>
</dbReference>
<dbReference type="InterPro" id="IPR036291">
    <property type="entry name" value="NAD(P)-bd_dom_sf"/>
</dbReference>
<evidence type="ECO:0000256" key="4">
    <source>
        <dbReference type="SAM" id="MobiDB-lite"/>
    </source>
</evidence>
<dbReference type="SUPFAM" id="SSF47336">
    <property type="entry name" value="ACP-like"/>
    <property type="match status" value="1"/>
</dbReference>
<proteinExistence type="inferred from homology"/>
<evidence type="ECO:0000259" key="5">
    <source>
        <dbReference type="PROSITE" id="PS50075"/>
    </source>
</evidence>
<feature type="domain" description="Carrier" evidence="5">
    <location>
        <begin position="531"/>
        <end position="608"/>
    </location>
</feature>
<keyword evidence="7" id="KW-1185">Reference proteome</keyword>
<dbReference type="PROSITE" id="PS00455">
    <property type="entry name" value="AMP_BINDING"/>
    <property type="match status" value="1"/>
</dbReference>
<dbReference type="GO" id="GO:0031177">
    <property type="term" value="F:phosphopantetheine binding"/>
    <property type="evidence" value="ECO:0007669"/>
    <property type="project" value="InterPro"/>
</dbReference>
<accession>A0A0N1GYV3</accession>
<evidence type="ECO:0000313" key="7">
    <source>
        <dbReference type="Proteomes" id="UP000038010"/>
    </source>
</evidence>
<keyword evidence="1" id="KW-0596">Phosphopantetheine</keyword>
<keyword evidence="2" id="KW-0597">Phosphoprotein</keyword>
<evidence type="ECO:0000256" key="3">
    <source>
        <dbReference type="ARBA" id="ARBA00029454"/>
    </source>
</evidence>
<comment type="similarity">
    <text evidence="3">Belongs to the NRP synthetase family.</text>
</comment>
<dbReference type="PROSITE" id="PS00012">
    <property type="entry name" value="PHOSPHOPANTETHEINE"/>
    <property type="match status" value="1"/>
</dbReference>
<evidence type="ECO:0000256" key="1">
    <source>
        <dbReference type="ARBA" id="ARBA00022450"/>
    </source>
</evidence>
<dbReference type="InterPro" id="IPR002347">
    <property type="entry name" value="SDR_fam"/>
</dbReference>
<dbReference type="PANTHER" id="PTHR44845">
    <property type="entry name" value="CARRIER DOMAIN-CONTAINING PROTEIN"/>
    <property type="match status" value="1"/>
</dbReference>
<dbReference type="SUPFAM" id="SSF56801">
    <property type="entry name" value="Acetyl-CoA synthetase-like"/>
    <property type="match status" value="1"/>
</dbReference>
<sequence length="1243" mass="133833">MPVLDTRLDLPTLFSKQVSATPDASALEDENVAYTYAELDAKVDALTQRLRGYGVGRDSLVGVLLGRSADYVIACLAILRAGGAFLVLELAYPPDLLSDVLEDAAPVVVITQTAEVGKIKEGTPTIIIDDKTNDTNGSTFELPPLPSETDLDRLCFVAYSSGTTGKPKGIANPHRAAVLSYDLRFGVSDQKPGDRVACNVFFVWEILRPLLRGATVVTVPDETSYDPNLLVDLLASKKITETLMTPTLLAAVLSRHPQIGKRLPDLRTLLLNGEVVTTDLARRALKALPQTRLLNVYSACETHEVATGDVKEMLGELNDDAVYCPVGPLLVPKRTYVLDDSGQRVEKGESGELFVGGKLLARGYINRPETTARAFIPNPFDSSPGAVMYRTGDLARILPSGLLEITGRVGAMIKLRGYSVVPGKVENAIVKNLAVKACAVVAHGEGLDRQLVAYVAPEKDASDRPTVEINDSGHSPGARSVLKPFLAQYMIPALWVQVDGLPTHEVSGKVDLKRLPPPPLPGAVNGAKKEERDPIGIDDIAEIWATTLRTSRTNITPENSFFDLGGHSLSLAELASRLSKSFGFRVPVARLADPPTLNGHLETVRAVRDGQIAAVQADLPAVLKADSVLDEDIKASGATMKSIKNASTVLLTGSTGFLGAFLLNDLLESTTAKIICLVRVNDPSEDDVPSGIARIRRNMIDFGIWNDSIMDRMEVLPANLSRKRFGLAQEDYDALVTEMKSNVIVHAAAAVNLVYPYAALRNANVGGTREILRLACKAGATVQYVSTNGVLPPSQGGWPEEAMLGIEHVPTKLADGYGQSKWVAEQLVVEAGRRGLPVRILRAGTISGHSNTGAANAWDLLNALIVESIRIGHYPDVPGWRAEMTPVDFVSRAIVHLATHTDPSQTVFHLGDPDPVPCSQVFEDLAELGYPTKPMPFDAWVALWNEQRASHKGGDGAFTIDILRSGMPSIEFLRGIVVLNNTMTRPFRTAVARPRVDKVLLETYTRHWHARGWLRSPPSMSLSKGGSAKQPRFGPLSGNVAAALAHEGCHLALAARRVDALEAVKKRLVVREGKVIIRKTDVTSRKDVEALVKDAESELGPVDILVSCAGVMYFTMMKNVVSTSMLSRGSGHIVAISSDAGRKVFPGLGVYSASKFFVEATLQSLRLETAGSGLRVTSVQPGNTQTDLLGMSSDQEAVKKYGEPSGAQILDPADVANAIVYALRQPGHVAVNEVLIEPRDEPI</sequence>
<dbReference type="PANTHER" id="PTHR44845:SF6">
    <property type="entry name" value="BETA-ALANINE-ACTIVATING ENZYME"/>
    <property type="match status" value="1"/>
</dbReference>
<dbReference type="VEuPathDB" id="FungiDB:AB675_1670"/>
<dbReference type="InterPro" id="IPR042099">
    <property type="entry name" value="ANL_N_sf"/>
</dbReference>
<feature type="region of interest" description="Disordered" evidence="4">
    <location>
        <begin position="509"/>
        <end position="529"/>
    </location>
</feature>
<gene>
    <name evidence="6" type="ORF">AB675_1670</name>
</gene>
<dbReference type="NCBIfam" id="TIGR01746">
    <property type="entry name" value="Thioester-redct"/>
    <property type="match status" value="1"/>
</dbReference>
<dbReference type="RefSeq" id="XP_017996056.1">
    <property type="nucleotide sequence ID" value="XM_018141576.1"/>
</dbReference>
<dbReference type="Proteomes" id="UP000038010">
    <property type="component" value="Unassembled WGS sequence"/>
</dbReference>
<dbReference type="InterPro" id="IPR000873">
    <property type="entry name" value="AMP-dep_synth/lig_dom"/>
</dbReference>
<dbReference type="InterPro" id="IPR020806">
    <property type="entry name" value="PKS_PP-bd"/>
</dbReference>
<dbReference type="GeneID" id="28733456"/>
<dbReference type="Pfam" id="PF07993">
    <property type="entry name" value="NAD_binding_4"/>
    <property type="match status" value="1"/>
</dbReference>
<dbReference type="Gene3D" id="3.40.50.720">
    <property type="entry name" value="NAD(P)-binding Rossmann-like Domain"/>
    <property type="match status" value="3"/>
</dbReference>
<dbReference type="OrthoDB" id="408177at2759"/>
<dbReference type="InterPro" id="IPR006162">
    <property type="entry name" value="Ppantetheine_attach_site"/>
</dbReference>
<dbReference type="InterPro" id="IPR013120">
    <property type="entry name" value="FAR_NAD-bd"/>
</dbReference>
<dbReference type="Gene3D" id="3.40.50.12780">
    <property type="entry name" value="N-terminal domain of ligase-like"/>
    <property type="match status" value="1"/>
</dbReference>
<dbReference type="Pfam" id="PF00106">
    <property type="entry name" value="adh_short"/>
    <property type="match status" value="1"/>
</dbReference>
<dbReference type="CDD" id="cd05930">
    <property type="entry name" value="A_NRPS"/>
    <property type="match status" value="1"/>
</dbReference>
<dbReference type="SMART" id="SM00823">
    <property type="entry name" value="PKS_PP"/>
    <property type="match status" value="1"/>
</dbReference>
<dbReference type="InterPro" id="IPR010080">
    <property type="entry name" value="Thioester_reductase-like_dom"/>
</dbReference>
<comment type="caution">
    <text evidence="6">The sequence shown here is derived from an EMBL/GenBank/DDBJ whole genome shotgun (WGS) entry which is preliminary data.</text>
</comment>
<name>A0A0N1GYV3_9EURO</name>
<dbReference type="InterPro" id="IPR045851">
    <property type="entry name" value="AMP-bd_C_sf"/>
</dbReference>
<protein>
    <submittedName>
        <fullName evidence="6">Linear gramicidin synthase subunit D</fullName>
    </submittedName>
</protein>
<dbReference type="SUPFAM" id="SSF51735">
    <property type="entry name" value="NAD(P)-binding Rossmann-fold domains"/>
    <property type="match status" value="2"/>
</dbReference>
<dbReference type="STRING" id="1664694.A0A0N1GYV3"/>
<dbReference type="PROSITE" id="PS50075">
    <property type="entry name" value="CARRIER"/>
    <property type="match status" value="1"/>
</dbReference>
<evidence type="ECO:0000256" key="2">
    <source>
        <dbReference type="ARBA" id="ARBA00022553"/>
    </source>
</evidence>
<dbReference type="Gene3D" id="1.10.1200.10">
    <property type="entry name" value="ACP-like"/>
    <property type="match status" value="1"/>
</dbReference>
<dbReference type="AlphaFoldDB" id="A0A0N1GYV3"/>
<dbReference type="EMBL" id="LFJN01000034">
    <property type="protein sequence ID" value="KPI36093.1"/>
    <property type="molecule type" value="Genomic_DNA"/>
</dbReference>
<organism evidence="6 7">
    <name type="scientific">Cyphellophora attinorum</name>
    <dbReference type="NCBI Taxonomy" id="1664694"/>
    <lineage>
        <taxon>Eukaryota</taxon>
        <taxon>Fungi</taxon>
        <taxon>Dikarya</taxon>
        <taxon>Ascomycota</taxon>
        <taxon>Pezizomycotina</taxon>
        <taxon>Eurotiomycetes</taxon>
        <taxon>Chaetothyriomycetidae</taxon>
        <taxon>Chaetothyriales</taxon>
        <taxon>Cyphellophoraceae</taxon>
        <taxon>Cyphellophora</taxon>
    </lineage>
</organism>
<dbReference type="Gene3D" id="3.30.300.30">
    <property type="match status" value="1"/>
</dbReference>
<dbReference type="Pfam" id="PF00501">
    <property type="entry name" value="AMP-binding"/>
    <property type="match status" value="1"/>
</dbReference>
<reference evidence="6 7" key="1">
    <citation type="submission" date="2015-06" db="EMBL/GenBank/DDBJ databases">
        <title>Draft genome of the ant-associated black yeast Phialophora attae CBS 131958.</title>
        <authorList>
            <person name="Moreno L.F."/>
            <person name="Stielow B.J."/>
            <person name="de Hoog S."/>
            <person name="Vicente V.A."/>
            <person name="Weiss V.A."/>
            <person name="de Vries M."/>
            <person name="Cruz L.M."/>
            <person name="Souza E.M."/>
        </authorList>
    </citation>
    <scope>NUCLEOTIDE SEQUENCE [LARGE SCALE GENOMIC DNA]</scope>
    <source>
        <strain evidence="6 7">CBS 131958</strain>
    </source>
</reference>
<dbReference type="InterPro" id="IPR009081">
    <property type="entry name" value="PP-bd_ACP"/>
</dbReference>
<evidence type="ECO:0000313" key="6">
    <source>
        <dbReference type="EMBL" id="KPI36093.1"/>
    </source>
</evidence>
<dbReference type="CDD" id="cd05235">
    <property type="entry name" value="SDR_e1"/>
    <property type="match status" value="1"/>
</dbReference>